<evidence type="ECO:0000313" key="1">
    <source>
        <dbReference type="EMBL" id="PKU86355.1"/>
    </source>
</evidence>
<reference evidence="1 2" key="1">
    <citation type="journal article" date="2016" name="Sci. Rep.">
        <title>The Dendrobium catenatum Lindl. genome sequence provides insights into polysaccharide synthase, floral development and adaptive evolution.</title>
        <authorList>
            <person name="Zhang G.Q."/>
            <person name="Xu Q."/>
            <person name="Bian C."/>
            <person name="Tsai W.C."/>
            <person name="Yeh C.M."/>
            <person name="Liu K.W."/>
            <person name="Yoshida K."/>
            <person name="Zhang L.S."/>
            <person name="Chang S.B."/>
            <person name="Chen F."/>
            <person name="Shi Y."/>
            <person name="Su Y.Y."/>
            <person name="Zhang Y.Q."/>
            <person name="Chen L.J."/>
            <person name="Yin Y."/>
            <person name="Lin M."/>
            <person name="Huang H."/>
            <person name="Deng H."/>
            <person name="Wang Z.W."/>
            <person name="Zhu S.L."/>
            <person name="Zhao X."/>
            <person name="Deng C."/>
            <person name="Niu S.C."/>
            <person name="Huang J."/>
            <person name="Wang M."/>
            <person name="Liu G.H."/>
            <person name="Yang H.J."/>
            <person name="Xiao X.J."/>
            <person name="Hsiao Y.Y."/>
            <person name="Wu W.L."/>
            <person name="Chen Y.Y."/>
            <person name="Mitsuda N."/>
            <person name="Ohme-Takagi M."/>
            <person name="Luo Y.B."/>
            <person name="Van de Peer Y."/>
            <person name="Liu Z.J."/>
        </authorList>
    </citation>
    <scope>NUCLEOTIDE SEQUENCE [LARGE SCALE GENOMIC DNA]</scope>
    <source>
        <tissue evidence="1">The whole plant</tissue>
    </source>
</reference>
<gene>
    <name evidence="1" type="ORF">MA16_Dca002186</name>
</gene>
<dbReference type="AlphaFoldDB" id="A0A2I0XEM8"/>
<protein>
    <submittedName>
        <fullName evidence="1">Uncharacterized protein</fullName>
    </submittedName>
</protein>
<dbReference type="Proteomes" id="UP000233837">
    <property type="component" value="Unassembled WGS sequence"/>
</dbReference>
<organism evidence="1 2">
    <name type="scientific">Dendrobium catenatum</name>
    <dbReference type="NCBI Taxonomy" id="906689"/>
    <lineage>
        <taxon>Eukaryota</taxon>
        <taxon>Viridiplantae</taxon>
        <taxon>Streptophyta</taxon>
        <taxon>Embryophyta</taxon>
        <taxon>Tracheophyta</taxon>
        <taxon>Spermatophyta</taxon>
        <taxon>Magnoliopsida</taxon>
        <taxon>Liliopsida</taxon>
        <taxon>Asparagales</taxon>
        <taxon>Orchidaceae</taxon>
        <taxon>Epidendroideae</taxon>
        <taxon>Malaxideae</taxon>
        <taxon>Dendrobiinae</taxon>
        <taxon>Dendrobium</taxon>
    </lineage>
</organism>
<evidence type="ECO:0000313" key="2">
    <source>
        <dbReference type="Proteomes" id="UP000233837"/>
    </source>
</evidence>
<dbReference type="EMBL" id="KZ501954">
    <property type="protein sequence ID" value="PKU86355.1"/>
    <property type="molecule type" value="Genomic_DNA"/>
</dbReference>
<accession>A0A2I0XEM8</accession>
<reference evidence="1 2" key="2">
    <citation type="journal article" date="2017" name="Nature">
        <title>The Apostasia genome and the evolution of orchids.</title>
        <authorList>
            <person name="Zhang G.Q."/>
            <person name="Liu K.W."/>
            <person name="Li Z."/>
            <person name="Lohaus R."/>
            <person name="Hsiao Y.Y."/>
            <person name="Niu S.C."/>
            <person name="Wang J.Y."/>
            <person name="Lin Y.C."/>
            <person name="Xu Q."/>
            <person name="Chen L.J."/>
            <person name="Yoshida K."/>
            <person name="Fujiwara S."/>
            <person name="Wang Z.W."/>
            <person name="Zhang Y.Q."/>
            <person name="Mitsuda N."/>
            <person name="Wang M."/>
            <person name="Liu G.H."/>
            <person name="Pecoraro L."/>
            <person name="Huang H.X."/>
            <person name="Xiao X.J."/>
            <person name="Lin M."/>
            <person name="Wu X.Y."/>
            <person name="Wu W.L."/>
            <person name="Chen Y.Y."/>
            <person name="Chang S.B."/>
            <person name="Sakamoto S."/>
            <person name="Ohme-Takagi M."/>
            <person name="Yagi M."/>
            <person name="Zeng S.J."/>
            <person name="Shen C.Y."/>
            <person name="Yeh C.M."/>
            <person name="Luo Y.B."/>
            <person name="Tsai W.C."/>
            <person name="Van de Peer Y."/>
            <person name="Liu Z.J."/>
        </authorList>
    </citation>
    <scope>NUCLEOTIDE SEQUENCE [LARGE SCALE GENOMIC DNA]</scope>
    <source>
        <tissue evidence="1">The whole plant</tissue>
    </source>
</reference>
<keyword evidence="2" id="KW-1185">Reference proteome</keyword>
<name>A0A2I0XEM8_9ASPA</name>
<sequence>MSEPLLDDVNLCGRGQIGSPLDRFYLDWEGANAACIPNQRIGFGVCSDFQIWFSLLCPVAFWCSVQFSSLIFILYSDNAVVENQCFAREDWNSYWILDLSAAYIGLSIKYVYPCLGLAAMARTSSSTPWGNVSSQVQDPNKGFFILVSEVEFEKVPDFYNHCKSHSHAVSEFFKLHPELKKVFNNSTGMTTPVLNRRKTAGNVTGGLPAVTIRRPNRWQTDG</sequence>
<proteinExistence type="predicted"/>